<protein>
    <submittedName>
        <fullName evidence="2">Uncharacterized protein</fullName>
    </submittedName>
</protein>
<comment type="caution">
    <text evidence="2">The sequence shown here is derived from an EMBL/GenBank/DDBJ whole genome shotgun (WGS) entry which is preliminary data.</text>
</comment>
<evidence type="ECO:0000313" key="3">
    <source>
        <dbReference type="Proteomes" id="UP000004095"/>
    </source>
</evidence>
<evidence type="ECO:0000256" key="1">
    <source>
        <dbReference type="SAM" id="Phobius"/>
    </source>
</evidence>
<dbReference type="RefSeq" id="WP_002702878.1">
    <property type="nucleotide sequence ID" value="NZ_AAWS01000049.1"/>
</dbReference>
<sequence>MKKLIAYLLIIVINVHSLAALWFYVDIQWQRKSMHALISTQPLPEQQLTLLELTEQDLQSDDFVWVNSKEIKYKDELYDVVKIKPLGKVTRFYCVWDEHEKQLQQSLQQQVAQQSPYAQETGALVSQLFEKLWLHHLFASQLSPTLPFVVQLYPSNTSKLPHLFLEVLSPPPQIICG</sequence>
<dbReference type="OrthoDB" id="680635at2"/>
<gene>
    <name evidence="2" type="ORF">M23134_06653</name>
</gene>
<organism evidence="2 3">
    <name type="scientific">Microscilla marina ATCC 23134</name>
    <dbReference type="NCBI Taxonomy" id="313606"/>
    <lineage>
        <taxon>Bacteria</taxon>
        <taxon>Pseudomonadati</taxon>
        <taxon>Bacteroidota</taxon>
        <taxon>Cytophagia</taxon>
        <taxon>Cytophagales</taxon>
        <taxon>Microscillaceae</taxon>
        <taxon>Microscilla</taxon>
    </lineage>
</organism>
<dbReference type="EMBL" id="AAWS01000049">
    <property type="protein sequence ID" value="EAY25394.1"/>
    <property type="molecule type" value="Genomic_DNA"/>
</dbReference>
<dbReference type="AlphaFoldDB" id="A1ZW31"/>
<dbReference type="Proteomes" id="UP000004095">
    <property type="component" value="Unassembled WGS sequence"/>
</dbReference>
<keyword evidence="3" id="KW-1185">Reference proteome</keyword>
<evidence type="ECO:0000313" key="2">
    <source>
        <dbReference type="EMBL" id="EAY25394.1"/>
    </source>
</evidence>
<feature type="transmembrane region" description="Helical" evidence="1">
    <location>
        <begin position="6"/>
        <end position="25"/>
    </location>
</feature>
<accession>A1ZW31</accession>
<keyword evidence="1" id="KW-0812">Transmembrane</keyword>
<keyword evidence="1" id="KW-0472">Membrane</keyword>
<proteinExistence type="predicted"/>
<keyword evidence="1" id="KW-1133">Transmembrane helix</keyword>
<reference evidence="2 3" key="1">
    <citation type="submission" date="2007-01" db="EMBL/GenBank/DDBJ databases">
        <authorList>
            <person name="Haygood M."/>
            <person name="Podell S."/>
            <person name="Anderson C."/>
            <person name="Hopkinson B."/>
            <person name="Roe K."/>
            <person name="Barbeau K."/>
            <person name="Gaasterland T."/>
            <person name="Ferriera S."/>
            <person name="Johnson J."/>
            <person name="Kravitz S."/>
            <person name="Beeson K."/>
            <person name="Sutton G."/>
            <person name="Rogers Y.-H."/>
            <person name="Friedman R."/>
            <person name="Frazier M."/>
            <person name="Venter J.C."/>
        </authorList>
    </citation>
    <scope>NUCLEOTIDE SEQUENCE [LARGE SCALE GENOMIC DNA]</scope>
    <source>
        <strain evidence="2 3">ATCC 23134</strain>
    </source>
</reference>
<name>A1ZW31_MICM2</name>